<dbReference type="Pfam" id="PF01652">
    <property type="entry name" value="IF4E"/>
    <property type="match status" value="1"/>
</dbReference>
<sequence>MATTELLYPTKTVWNMYYNLVQQKRNFGAESYSEILNEVCSIGTIPEMMYMIENMEPAIHWPLNSNLHFFREGIVPLWEDPMNAKGGKWVLEIPKSAGQSLNDLWNKTVMYVASEMIDLNKNITDSNKIICGCVFSPRKITDRIALWTKTTDDRALAIGKEWKAVLNTDLEMGFKIHENALKGIRERKNNLYVLN</sequence>
<gene>
    <name evidence="7" type="ORF">M153_2576000598</name>
</gene>
<dbReference type="GO" id="GO:0006417">
    <property type="term" value="P:regulation of translation"/>
    <property type="evidence" value="ECO:0007669"/>
    <property type="project" value="UniProtKB-KW"/>
</dbReference>
<dbReference type="GO" id="GO:0000340">
    <property type="term" value="F:RNA 7-methylguanosine cap binding"/>
    <property type="evidence" value="ECO:0007669"/>
    <property type="project" value="TreeGrafter"/>
</dbReference>
<dbReference type="Proteomes" id="UP000051530">
    <property type="component" value="Unassembled WGS sequence"/>
</dbReference>
<evidence type="ECO:0000256" key="3">
    <source>
        <dbReference type="ARBA" id="ARBA00022845"/>
    </source>
</evidence>
<dbReference type="InterPro" id="IPR001040">
    <property type="entry name" value="TIF_eIF_4E"/>
</dbReference>
<dbReference type="PANTHER" id="PTHR11960:SF8">
    <property type="entry name" value="EUKARYOTIC TRANSLATION INITIATION FACTOR 4E1-RELATED"/>
    <property type="match status" value="1"/>
</dbReference>
<evidence type="ECO:0000256" key="4">
    <source>
        <dbReference type="ARBA" id="ARBA00022884"/>
    </source>
</evidence>
<dbReference type="Gene3D" id="3.30.760.10">
    <property type="entry name" value="RNA Cap, Translation Initiation Factor Eif4e"/>
    <property type="match status" value="1"/>
</dbReference>
<protein>
    <submittedName>
        <fullName evidence="7">Eukaryotic translation initiation factor IF4E</fullName>
    </submittedName>
</protein>
<comment type="similarity">
    <text evidence="1 6">Belongs to the eukaryotic initiation factor 4E family.</text>
</comment>
<evidence type="ECO:0000256" key="5">
    <source>
        <dbReference type="ARBA" id="ARBA00022917"/>
    </source>
</evidence>
<keyword evidence="2 6" id="KW-0396">Initiation factor</keyword>
<dbReference type="OrthoDB" id="590761at2759"/>
<evidence type="ECO:0000256" key="1">
    <source>
        <dbReference type="ARBA" id="ARBA00009860"/>
    </source>
</evidence>
<keyword evidence="5 6" id="KW-0648">Protein biosynthesis</keyword>
<dbReference type="VEuPathDB" id="MicrosporidiaDB:M153_2576000598"/>
<dbReference type="GO" id="GO:0016281">
    <property type="term" value="C:eukaryotic translation initiation factor 4F complex"/>
    <property type="evidence" value="ECO:0007669"/>
    <property type="project" value="TreeGrafter"/>
</dbReference>
<evidence type="ECO:0000256" key="6">
    <source>
        <dbReference type="RuleBase" id="RU004374"/>
    </source>
</evidence>
<dbReference type="AlphaFoldDB" id="A0A0R0M1D1"/>
<dbReference type="PANTHER" id="PTHR11960">
    <property type="entry name" value="EUKARYOTIC TRANSLATION INITIATION FACTOR 4E RELATED"/>
    <property type="match status" value="1"/>
</dbReference>
<dbReference type="SUPFAM" id="SSF55418">
    <property type="entry name" value="eIF4e-like"/>
    <property type="match status" value="1"/>
</dbReference>
<accession>A0A0R0M1D1</accession>
<reference evidence="7 8" key="1">
    <citation type="submission" date="2015-07" db="EMBL/GenBank/DDBJ databases">
        <title>The genome of Pseudoloma neurophilia, a relevant intracellular parasite of the zebrafish.</title>
        <authorList>
            <person name="Ndikumana S."/>
            <person name="Pelin A."/>
            <person name="Sanders J."/>
            <person name="Corradi N."/>
        </authorList>
    </citation>
    <scope>NUCLEOTIDE SEQUENCE [LARGE SCALE GENOMIC DNA]</scope>
    <source>
        <strain evidence="7 8">MK1</strain>
    </source>
</reference>
<organism evidence="7 8">
    <name type="scientific">Pseudoloma neurophilia</name>
    <dbReference type="NCBI Taxonomy" id="146866"/>
    <lineage>
        <taxon>Eukaryota</taxon>
        <taxon>Fungi</taxon>
        <taxon>Fungi incertae sedis</taxon>
        <taxon>Microsporidia</taxon>
        <taxon>Pseudoloma</taxon>
    </lineage>
</organism>
<dbReference type="GO" id="GO:0003743">
    <property type="term" value="F:translation initiation factor activity"/>
    <property type="evidence" value="ECO:0007669"/>
    <property type="project" value="UniProtKB-KW"/>
</dbReference>
<comment type="caution">
    <text evidence="7">The sequence shown here is derived from an EMBL/GenBank/DDBJ whole genome shotgun (WGS) entry which is preliminary data.</text>
</comment>
<keyword evidence="3" id="KW-0810">Translation regulation</keyword>
<evidence type="ECO:0000313" key="7">
    <source>
        <dbReference type="EMBL" id="KRH92823.1"/>
    </source>
</evidence>
<evidence type="ECO:0000313" key="8">
    <source>
        <dbReference type="Proteomes" id="UP000051530"/>
    </source>
</evidence>
<evidence type="ECO:0000256" key="2">
    <source>
        <dbReference type="ARBA" id="ARBA00022540"/>
    </source>
</evidence>
<keyword evidence="8" id="KW-1185">Reference proteome</keyword>
<dbReference type="EMBL" id="LGUB01000652">
    <property type="protein sequence ID" value="KRH92823.1"/>
    <property type="molecule type" value="Genomic_DNA"/>
</dbReference>
<dbReference type="InterPro" id="IPR023398">
    <property type="entry name" value="TIF_eIF4e-like"/>
</dbReference>
<name>A0A0R0M1D1_9MICR</name>
<keyword evidence="4 6" id="KW-0694">RNA-binding</keyword>
<proteinExistence type="inferred from homology"/>